<gene>
    <name evidence="1" type="ORF">F3J40_02885</name>
</gene>
<protein>
    <submittedName>
        <fullName evidence="1">Phage repressor protein</fullName>
    </submittedName>
</protein>
<dbReference type="RefSeq" id="WP_167012514.1">
    <property type="nucleotide sequence ID" value="NZ_VWXF01000001.1"/>
</dbReference>
<dbReference type="EMBL" id="VWXF01000001">
    <property type="protein sequence ID" value="NIF20564.1"/>
    <property type="molecule type" value="Genomic_DNA"/>
</dbReference>
<evidence type="ECO:0000313" key="2">
    <source>
        <dbReference type="Proteomes" id="UP001515683"/>
    </source>
</evidence>
<keyword evidence="2" id="KW-1185">Reference proteome</keyword>
<reference evidence="1 2" key="1">
    <citation type="journal article" date="2019" name="bioRxiv">
        <title>Bacteria contribute to plant secondary compound degradation in a generalist herbivore system.</title>
        <authorList>
            <person name="Francoeur C.B."/>
            <person name="Khadempour L."/>
            <person name="Moreira-Soto R.D."/>
            <person name="Gotting K."/>
            <person name="Book A.J."/>
            <person name="Pinto-Tomas A.A."/>
            <person name="Keefover-Ring K."/>
            <person name="Currie C.R."/>
        </authorList>
    </citation>
    <scope>NUCLEOTIDE SEQUENCE [LARGE SCALE GENOMIC DNA]</scope>
    <source>
        <strain evidence="1">Acro-835</strain>
    </source>
</reference>
<name>A0ABX0RAQ9_9GAMM</name>
<organism evidence="1 2">
    <name type="scientific">Candidatus Pantoea multigeneris</name>
    <dbReference type="NCBI Taxonomy" id="2608357"/>
    <lineage>
        <taxon>Bacteria</taxon>
        <taxon>Pseudomonadati</taxon>
        <taxon>Pseudomonadota</taxon>
        <taxon>Gammaproteobacteria</taxon>
        <taxon>Enterobacterales</taxon>
        <taxon>Erwiniaceae</taxon>
        <taxon>Pantoea</taxon>
    </lineage>
</organism>
<sequence length="106" mass="11631">MGFPSPASDYIESRIDLNKICMPHPDATFRIDTSTGFVLADCVARIEVGDRVAFQHLGYPMIGKYYPKSLVTEDGEAIEGEALEEVVVLGKIVCEILTLEQNEGPV</sequence>
<dbReference type="Proteomes" id="UP001515683">
    <property type="component" value="Unassembled WGS sequence"/>
</dbReference>
<accession>A0ABX0RAQ9</accession>
<proteinExistence type="predicted"/>
<evidence type="ECO:0000313" key="1">
    <source>
        <dbReference type="EMBL" id="NIF20564.1"/>
    </source>
</evidence>
<comment type="caution">
    <text evidence="1">The sequence shown here is derived from an EMBL/GenBank/DDBJ whole genome shotgun (WGS) entry which is preliminary data.</text>
</comment>